<gene>
    <name evidence="3" type="ORF">SAMN05443639_109167</name>
</gene>
<keyword evidence="2" id="KW-0472">Membrane</keyword>
<dbReference type="RefSeq" id="WP_093522443.1">
    <property type="nucleotide sequence ID" value="NZ_FOIJ01000009.1"/>
</dbReference>
<dbReference type="Proteomes" id="UP000199181">
    <property type="component" value="Unassembled WGS sequence"/>
</dbReference>
<accession>A0A1I0K5L7</accession>
<sequence length="350" mass="37106">MASPRSLLALTATFTLLLAPLAWGEVPNAELPRARRLLESLRYAEAARALDAARAQLGNDRDTLLDILELQGVVAAMLQQPAKARAAFQTLLVLAPDRQLKGDYAPRVVTPFFEAKAWVTDQQAVLRLEAVPPAAGATSVESLSVRTPVDPLKLGRTVRFHLNENGTTWRHQTSPLQEGQASVAVKGPQVRWWVELLDERQAVLSTLGSATVPLTASPPLPPAFTPKASRAEETPALEKAPSSPWRRAAYVCLGVAVGSGAAGGYFGLRSRHARADVEGAAVNEQGLTTGLTQREAYALDDRARSNARLANILFGVAGATALAGGTFWVLGAPVQVSATPAGVVLQGELP</sequence>
<evidence type="ECO:0000313" key="4">
    <source>
        <dbReference type="Proteomes" id="UP000199181"/>
    </source>
</evidence>
<keyword evidence="2" id="KW-1133">Transmembrane helix</keyword>
<proteinExistence type="predicted"/>
<keyword evidence="2" id="KW-0812">Transmembrane</keyword>
<dbReference type="AlphaFoldDB" id="A0A1I0K5L7"/>
<feature type="transmembrane region" description="Helical" evidence="2">
    <location>
        <begin position="248"/>
        <end position="268"/>
    </location>
</feature>
<keyword evidence="4" id="KW-1185">Reference proteome</keyword>
<protein>
    <submittedName>
        <fullName evidence="3">Uncharacterized protein</fullName>
    </submittedName>
</protein>
<reference evidence="4" key="1">
    <citation type="submission" date="2016-10" db="EMBL/GenBank/DDBJ databases">
        <authorList>
            <person name="Varghese N."/>
            <person name="Submissions S."/>
        </authorList>
    </citation>
    <scope>NUCLEOTIDE SEQUENCE [LARGE SCALE GENOMIC DNA]</scope>
    <source>
        <strain evidence="4">DSM 16858</strain>
    </source>
</reference>
<dbReference type="EMBL" id="FOIJ01000009">
    <property type="protein sequence ID" value="SEU19071.1"/>
    <property type="molecule type" value="Genomic_DNA"/>
</dbReference>
<feature type="transmembrane region" description="Helical" evidence="2">
    <location>
        <begin position="309"/>
        <end position="330"/>
    </location>
</feature>
<organism evidence="3 4">
    <name type="scientific">Stigmatella erecta</name>
    <dbReference type="NCBI Taxonomy" id="83460"/>
    <lineage>
        <taxon>Bacteria</taxon>
        <taxon>Pseudomonadati</taxon>
        <taxon>Myxococcota</taxon>
        <taxon>Myxococcia</taxon>
        <taxon>Myxococcales</taxon>
        <taxon>Cystobacterineae</taxon>
        <taxon>Archangiaceae</taxon>
        <taxon>Stigmatella</taxon>
    </lineage>
</organism>
<evidence type="ECO:0000256" key="2">
    <source>
        <dbReference type="SAM" id="Phobius"/>
    </source>
</evidence>
<feature type="region of interest" description="Disordered" evidence="1">
    <location>
        <begin position="216"/>
        <end position="240"/>
    </location>
</feature>
<name>A0A1I0K5L7_9BACT</name>
<evidence type="ECO:0000256" key="1">
    <source>
        <dbReference type="SAM" id="MobiDB-lite"/>
    </source>
</evidence>
<evidence type="ECO:0000313" key="3">
    <source>
        <dbReference type="EMBL" id="SEU19071.1"/>
    </source>
</evidence>